<dbReference type="OrthoDB" id="2288098at2759"/>
<evidence type="ECO:0000313" key="4">
    <source>
        <dbReference type="Proteomes" id="UP000193560"/>
    </source>
</evidence>
<name>A0A1X2IJS5_9FUNG</name>
<evidence type="ECO:0000313" key="3">
    <source>
        <dbReference type="EMBL" id="ORZ17798.1"/>
    </source>
</evidence>
<keyword evidence="4" id="KW-1185">Reference proteome</keyword>
<accession>A0A1X2IJS5</accession>
<evidence type="ECO:0000256" key="2">
    <source>
        <dbReference type="SAM" id="MobiDB-lite"/>
    </source>
</evidence>
<organism evidence="3 4">
    <name type="scientific">Absidia repens</name>
    <dbReference type="NCBI Taxonomy" id="90262"/>
    <lineage>
        <taxon>Eukaryota</taxon>
        <taxon>Fungi</taxon>
        <taxon>Fungi incertae sedis</taxon>
        <taxon>Mucoromycota</taxon>
        <taxon>Mucoromycotina</taxon>
        <taxon>Mucoromycetes</taxon>
        <taxon>Mucorales</taxon>
        <taxon>Cunninghamellaceae</taxon>
        <taxon>Absidia</taxon>
    </lineage>
</organism>
<proteinExistence type="predicted"/>
<sequence length="449" mass="51202">MDAHRTTFNDWNTKNEVILQQIEQLENEIDRMQRSIGAKQTKISLLHQEEHGRMKQQETLDAYDTIFNSTILHDIDSQPLSTTATLLDQSQESAATAQVQQKKRRDISEQLMTSAARICHQIERLWRVSSTKPNGTASAIETNNLDKNKSGANDTSISLTACRSIQHEIKQLMETQSSKDYLESLSSLLQRDTEQYKALLPNDEIYEADGLGHDKENGIPAPITPITSITTEHTDGLIRKLDWIEQQQKERLQHVFKVEQDALAWQSHKQTLETQLNQNVKAKYSDPEVQSAFSTCVMAKVESTEESSRLASYESYLDEIKHIASVLEEKHGSLDQIQKETVEAIENVAQQRKNIKAIKTINQHEPEFRAQKEQVTHLMESIRTLQHQLNSSTSDNQALPIVPKSEKNERLESSIDQIGRLLGCLPSTVRMFYYLLISNNVNDFYIGIC</sequence>
<reference evidence="3 4" key="1">
    <citation type="submission" date="2016-07" db="EMBL/GenBank/DDBJ databases">
        <title>Pervasive Adenine N6-methylation of Active Genes in Fungi.</title>
        <authorList>
            <consortium name="DOE Joint Genome Institute"/>
            <person name="Mondo S.J."/>
            <person name="Dannebaum R.O."/>
            <person name="Kuo R.C."/>
            <person name="Labutti K."/>
            <person name="Haridas S."/>
            <person name="Kuo A."/>
            <person name="Salamov A."/>
            <person name="Ahrendt S.R."/>
            <person name="Lipzen A."/>
            <person name="Sullivan W."/>
            <person name="Andreopoulos W.B."/>
            <person name="Clum A."/>
            <person name="Lindquist E."/>
            <person name="Daum C."/>
            <person name="Ramamoorthy G.K."/>
            <person name="Gryganskyi A."/>
            <person name="Culley D."/>
            <person name="Magnuson J.K."/>
            <person name="James T.Y."/>
            <person name="O'Malley M.A."/>
            <person name="Stajich J.E."/>
            <person name="Spatafora J.W."/>
            <person name="Visel A."/>
            <person name="Grigoriev I.V."/>
        </authorList>
    </citation>
    <scope>NUCLEOTIDE SEQUENCE [LARGE SCALE GENOMIC DNA]</scope>
    <source>
        <strain evidence="3 4">NRRL 1336</strain>
    </source>
</reference>
<feature type="compositionally biased region" description="Polar residues" evidence="2">
    <location>
        <begin position="133"/>
        <end position="143"/>
    </location>
</feature>
<dbReference type="Proteomes" id="UP000193560">
    <property type="component" value="Unassembled WGS sequence"/>
</dbReference>
<protein>
    <submittedName>
        <fullName evidence="3">Uncharacterized protein</fullName>
    </submittedName>
</protein>
<evidence type="ECO:0000256" key="1">
    <source>
        <dbReference type="SAM" id="Coils"/>
    </source>
</evidence>
<keyword evidence="1" id="KW-0175">Coiled coil</keyword>
<dbReference type="EMBL" id="MCGE01000009">
    <property type="protein sequence ID" value="ORZ17798.1"/>
    <property type="molecule type" value="Genomic_DNA"/>
</dbReference>
<comment type="caution">
    <text evidence="3">The sequence shown here is derived from an EMBL/GenBank/DDBJ whole genome shotgun (WGS) entry which is preliminary data.</text>
</comment>
<feature type="coiled-coil region" evidence="1">
    <location>
        <begin position="8"/>
        <end position="42"/>
    </location>
</feature>
<dbReference type="AlphaFoldDB" id="A0A1X2IJS5"/>
<feature type="region of interest" description="Disordered" evidence="2">
    <location>
        <begin position="133"/>
        <end position="152"/>
    </location>
</feature>
<gene>
    <name evidence="3" type="ORF">BCR42DRAFT_240577</name>
</gene>